<evidence type="ECO:0000313" key="4">
    <source>
        <dbReference type="Proteomes" id="UP001600888"/>
    </source>
</evidence>
<dbReference type="InterPro" id="IPR051052">
    <property type="entry name" value="Diverse_substrate_MTase"/>
</dbReference>
<comment type="caution">
    <text evidence="3">The sequence shown here is derived from an EMBL/GenBank/DDBJ whole genome shotgun (WGS) entry which is preliminary data.</text>
</comment>
<sequence length="187" mass="20066">MSSPISALGSGKDQSPGLSDPTFRSYSSAQAAAYAAHRYGYKNTLIEQVLSLHKSAGGSFDVVLDVGTGTGQVIRDVGPFFTTAFGVDPSIEMISKARAIGGTTRTGKDIEFLTCAAEDLDSLSQVKHGSVNLITADMAAHWFDTPKFWAAAARVLSPGGTVALWTKSSYYCREFRQTRCSRLLVRD</sequence>
<organism evidence="3 4">
    <name type="scientific">Diaporthe vaccinii</name>
    <dbReference type="NCBI Taxonomy" id="105482"/>
    <lineage>
        <taxon>Eukaryota</taxon>
        <taxon>Fungi</taxon>
        <taxon>Dikarya</taxon>
        <taxon>Ascomycota</taxon>
        <taxon>Pezizomycotina</taxon>
        <taxon>Sordariomycetes</taxon>
        <taxon>Sordariomycetidae</taxon>
        <taxon>Diaporthales</taxon>
        <taxon>Diaporthaceae</taxon>
        <taxon>Diaporthe</taxon>
        <taxon>Diaporthe eres species complex</taxon>
    </lineage>
</organism>
<protein>
    <recommendedName>
        <fullName evidence="2">Methyltransferase type 11 domain-containing protein</fullName>
    </recommendedName>
</protein>
<feature type="domain" description="Methyltransferase type 11" evidence="2">
    <location>
        <begin position="64"/>
        <end position="163"/>
    </location>
</feature>
<keyword evidence="4" id="KW-1185">Reference proteome</keyword>
<dbReference type="SUPFAM" id="SSF53335">
    <property type="entry name" value="S-adenosyl-L-methionine-dependent methyltransferases"/>
    <property type="match status" value="1"/>
</dbReference>
<evidence type="ECO:0000313" key="3">
    <source>
        <dbReference type="EMBL" id="KAL2292596.1"/>
    </source>
</evidence>
<reference evidence="3 4" key="1">
    <citation type="submission" date="2024-03" db="EMBL/GenBank/DDBJ databases">
        <title>A high-quality draft genome sequence of Diaporthe vaccinii, a causative agent of upright dieback and viscid rot disease in cranberry plants.</title>
        <authorList>
            <person name="Sarrasin M."/>
            <person name="Lang B.F."/>
            <person name="Burger G."/>
        </authorList>
    </citation>
    <scope>NUCLEOTIDE SEQUENCE [LARGE SCALE GENOMIC DNA]</scope>
    <source>
        <strain evidence="3 4">IS7</strain>
    </source>
</reference>
<evidence type="ECO:0000256" key="1">
    <source>
        <dbReference type="SAM" id="MobiDB-lite"/>
    </source>
</evidence>
<feature type="region of interest" description="Disordered" evidence="1">
    <location>
        <begin position="1"/>
        <end position="21"/>
    </location>
</feature>
<dbReference type="PANTHER" id="PTHR44942">
    <property type="entry name" value="METHYLTRANSF_11 DOMAIN-CONTAINING PROTEIN"/>
    <property type="match status" value="1"/>
</dbReference>
<name>A0ABR4FD33_9PEZI</name>
<dbReference type="EMBL" id="JBAWTH010000003">
    <property type="protein sequence ID" value="KAL2292596.1"/>
    <property type="molecule type" value="Genomic_DNA"/>
</dbReference>
<dbReference type="PANTHER" id="PTHR44942:SF10">
    <property type="entry name" value="METHYLTRANSFERASE TYPE 11 DOMAIN-CONTAINING PROTEIN"/>
    <property type="match status" value="1"/>
</dbReference>
<dbReference type="CDD" id="cd02440">
    <property type="entry name" value="AdoMet_MTases"/>
    <property type="match status" value="1"/>
</dbReference>
<dbReference type="Pfam" id="PF08241">
    <property type="entry name" value="Methyltransf_11"/>
    <property type="match status" value="1"/>
</dbReference>
<evidence type="ECO:0000259" key="2">
    <source>
        <dbReference type="Pfam" id="PF08241"/>
    </source>
</evidence>
<dbReference type="InterPro" id="IPR029063">
    <property type="entry name" value="SAM-dependent_MTases_sf"/>
</dbReference>
<dbReference type="InterPro" id="IPR013216">
    <property type="entry name" value="Methyltransf_11"/>
</dbReference>
<proteinExistence type="predicted"/>
<dbReference type="Proteomes" id="UP001600888">
    <property type="component" value="Unassembled WGS sequence"/>
</dbReference>
<gene>
    <name evidence="3" type="ORF">FJTKL_09542</name>
</gene>
<accession>A0ABR4FD33</accession>
<dbReference type="Gene3D" id="3.40.50.150">
    <property type="entry name" value="Vaccinia Virus protein VP39"/>
    <property type="match status" value="1"/>
</dbReference>